<feature type="region of interest" description="Disordered" evidence="1">
    <location>
        <begin position="1"/>
        <end position="46"/>
    </location>
</feature>
<dbReference type="STRING" id="764103.G7E4L9"/>
<reference evidence="2 3" key="2">
    <citation type="journal article" date="2012" name="Open Biol.">
        <title>Characteristics of nucleosomes and linker DNA regions on the genome of the basidiomycete Mixia osmundae revealed by mono- and dinucleosome mapping.</title>
        <authorList>
            <person name="Nishida H."/>
            <person name="Kondo S."/>
            <person name="Matsumoto T."/>
            <person name="Suzuki Y."/>
            <person name="Yoshikawa H."/>
            <person name="Taylor T.D."/>
            <person name="Sugiyama J."/>
        </authorList>
    </citation>
    <scope>NUCLEOTIDE SEQUENCE [LARGE SCALE GENOMIC DNA]</scope>
    <source>
        <strain evidence="3">CBS 9802 / IAM 14324 / JCM 22182 / KY 12970</strain>
    </source>
</reference>
<dbReference type="OMA" id="EGNDHFR"/>
<dbReference type="Gene3D" id="1.25.40.10">
    <property type="entry name" value="Tetratricopeptide repeat domain"/>
    <property type="match status" value="1"/>
</dbReference>
<feature type="compositionally biased region" description="Acidic residues" evidence="1">
    <location>
        <begin position="157"/>
        <end position="166"/>
    </location>
</feature>
<dbReference type="InterPro" id="IPR011990">
    <property type="entry name" value="TPR-like_helical_dom_sf"/>
</dbReference>
<dbReference type="PANTHER" id="PTHR46014:SF1">
    <property type="entry name" value="TETRATRICOPEPTIDE REPEAT PROTEIN 1"/>
    <property type="match status" value="1"/>
</dbReference>
<dbReference type="InterPro" id="IPR052769">
    <property type="entry name" value="TPR_domain_protein"/>
</dbReference>
<feature type="compositionally biased region" description="Basic and acidic residues" evidence="1">
    <location>
        <begin position="103"/>
        <end position="120"/>
    </location>
</feature>
<dbReference type="SUPFAM" id="SSF48452">
    <property type="entry name" value="TPR-like"/>
    <property type="match status" value="1"/>
</dbReference>
<dbReference type="RefSeq" id="XP_014570500.1">
    <property type="nucleotide sequence ID" value="XM_014715014.1"/>
</dbReference>
<comment type="caution">
    <text evidence="2">The sequence shown here is derived from an EMBL/GenBank/DDBJ whole genome shotgun (WGS) entry which is preliminary data.</text>
</comment>
<gene>
    <name evidence="2" type="primary">Mo04458</name>
    <name evidence="2" type="ORF">E5Q_04458</name>
</gene>
<dbReference type="HOGENOM" id="CLU_058463_0_0_1"/>
<dbReference type="Proteomes" id="UP000009131">
    <property type="component" value="Unassembled WGS sequence"/>
</dbReference>
<feature type="compositionally biased region" description="Low complexity" evidence="1">
    <location>
        <begin position="1"/>
        <end position="19"/>
    </location>
</feature>
<dbReference type="AlphaFoldDB" id="G7E4L9"/>
<evidence type="ECO:0008006" key="4">
    <source>
        <dbReference type="Google" id="ProtNLM"/>
    </source>
</evidence>
<sequence length="312" mass="34351">MFRTTATAAAAGAARSAQQDDSDRFEELPPDPKPASAIASPTEPRQELRAAIDYKLSGNAAFARSSWAEAADEYRLGLASLPARPVPRRKLDPTSGQPVTARASDKIRPERVRPPKRRDPPPTPDPWSAEPSKLDSSDEDSDDKQDPNLIPAPAVEPIEEEEVPPEAEDIKQLRAVLNGNLGASLMKMSCDKEAVEALTDALTDDPNYVKALHRRAMTNERIAGWSGYSAALEDWRKLSKLSKAPPSYTHIQRLQKLSDEARDKETAEMMTKLKGLGNSFLGKFGMSTDNFQFVKNEDTGGYSMNFNQNARK</sequence>
<protein>
    <recommendedName>
        <fullName evidence="4">Tetratricopeptide repeat protein 1</fullName>
    </recommendedName>
</protein>
<dbReference type="OrthoDB" id="1872379at2759"/>
<dbReference type="eggNOG" id="KOG4234">
    <property type="taxonomic scope" value="Eukaryota"/>
</dbReference>
<reference evidence="2 3" key="1">
    <citation type="journal article" date="2011" name="J. Gen. Appl. Microbiol.">
        <title>Draft genome sequencing of the enigmatic basidiomycete Mixia osmundae.</title>
        <authorList>
            <person name="Nishida H."/>
            <person name="Nagatsuka Y."/>
            <person name="Sugiyama J."/>
        </authorList>
    </citation>
    <scope>NUCLEOTIDE SEQUENCE [LARGE SCALE GENOMIC DNA]</scope>
    <source>
        <strain evidence="3">CBS 9802 / IAM 14324 / JCM 22182 / KY 12970</strain>
    </source>
</reference>
<evidence type="ECO:0000256" key="1">
    <source>
        <dbReference type="SAM" id="MobiDB-lite"/>
    </source>
</evidence>
<evidence type="ECO:0000313" key="2">
    <source>
        <dbReference type="EMBL" id="GAA97779.1"/>
    </source>
</evidence>
<proteinExistence type="predicted"/>
<evidence type="ECO:0000313" key="3">
    <source>
        <dbReference type="Proteomes" id="UP000009131"/>
    </source>
</evidence>
<organism evidence="2 3">
    <name type="scientific">Mixia osmundae (strain CBS 9802 / IAM 14324 / JCM 22182 / KY 12970)</name>
    <dbReference type="NCBI Taxonomy" id="764103"/>
    <lineage>
        <taxon>Eukaryota</taxon>
        <taxon>Fungi</taxon>
        <taxon>Dikarya</taxon>
        <taxon>Basidiomycota</taxon>
        <taxon>Pucciniomycotina</taxon>
        <taxon>Mixiomycetes</taxon>
        <taxon>Mixiales</taxon>
        <taxon>Mixiaceae</taxon>
        <taxon>Mixia</taxon>
    </lineage>
</organism>
<keyword evidence="3" id="KW-1185">Reference proteome</keyword>
<dbReference type="InParanoid" id="G7E4L9"/>
<name>G7E4L9_MIXOS</name>
<feature type="region of interest" description="Disordered" evidence="1">
    <location>
        <begin position="79"/>
        <end position="166"/>
    </location>
</feature>
<accession>G7E4L9</accession>
<dbReference type="EMBL" id="BABT02000139">
    <property type="protein sequence ID" value="GAA97779.1"/>
    <property type="molecule type" value="Genomic_DNA"/>
</dbReference>
<dbReference type="PANTHER" id="PTHR46014">
    <property type="entry name" value="TETRATRICOPEPTIDE REPEAT PROTEIN 1"/>
    <property type="match status" value="1"/>
</dbReference>